<protein>
    <recommendedName>
        <fullName evidence="2">Ice-binding protein C-terminal domain-containing protein</fullName>
    </recommendedName>
</protein>
<dbReference type="NCBIfam" id="TIGR02595">
    <property type="entry name" value="PEP_CTERM"/>
    <property type="match status" value="1"/>
</dbReference>
<proteinExistence type="predicted"/>
<evidence type="ECO:0000259" key="2">
    <source>
        <dbReference type="Pfam" id="PF07589"/>
    </source>
</evidence>
<name>G5JD95_CROWT</name>
<dbReference type="EMBL" id="AESD01000834">
    <property type="protein sequence ID" value="EHJ09838.1"/>
    <property type="molecule type" value="Genomic_DNA"/>
</dbReference>
<feature type="signal peptide" evidence="1">
    <location>
        <begin position="1"/>
        <end position="28"/>
    </location>
</feature>
<comment type="caution">
    <text evidence="3">The sequence shown here is derived from an EMBL/GenBank/DDBJ whole genome shotgun (WGS) entry which is preliminary data.</text>
</comment>
<dbReference type="Proteomes" id="UP000003477">
    <property type="component" value="Unassembled WGS sequence"/>
</dbReference>
<dbReference type="Pfam" id="PF07589">
    <property type="entry name" value="PEP-CTERM"/>
    <property type="match status" value="1"/>
</dbReference>
<evidence type="ECO:0000256" key="1">
    <source>
        <dbReference type="SAM" id="SignalP"/>
    </source>
</evidence>
<sequence>MKTLTPLLTATAGVVSSSVVLGMTPVFAATFQTTFTLDSPGGTPFIDTIVFDWETDITSGNVTKSDLTNWSYELFGMGSSVYSETVVLDGVVQPIGGVSRTIDDIQFDFNLNTLNWSQFYNDFPTVQQGAATGVTYYIEYGFGGPIFVFRYVDGTFIEASVNGSTFSQETVEVGAESVPEPGSVMALLGLGLGVLATQRKKQA</sequence>
<evidence type="ECO:0000313" key="4">
    <source>
        <dbReference type="Proteomes" id="UP000003477"/>
    </source>
</evidence>
<organism evidence="3 4">
    <name type="scientific">Crocosphaera watsonii WH 0003</name>
    <dbReference type="NCBI Taxonomy" id="423471"/>
    <lineage>
        <taxon>Bacteria</taxon>
        <taxon>Bacillati</taxon>
        <taxon>Cyanobacteriota</taxon>
        <taxon>Cyanophyceae</taxon>
        <taxon>Oscillatoriophycideae</taxon>
        <taxon>Chroococcales</taxon>
        <taxon>Aphanothecaceae</taxon>
        <taxon>Crocosphaera</taxon>
    </lineage>
</organism>
<evidence type="ECO:0000313" key="3">
    <source>
        <dbReference type="EMBL" id="EHJ09838.1"/>
    </source>
</evidence>
<feature type="chain" id="PRO_5003479143" description="Ice-binding protein C-terminal domain-containing protein" evidence="1">
    <location>
        <begin position="29"/>
        <end position="203"/>
    </location>
</feature>
<dbReference type="PATRIC" id="fig|423471.3.peg.5034"/>
<reference evidence="3 4" key="1">
    <citation type="journal article" date="2011" name="Front. Microbiol.">
        <title>Two Strains of Crocosphaera watsonii with Highly Conserved Genomes are Distinguished by Strain-Specific Features.</title>
        <authorList>
            <person name="Bench S.R."/>
            <person name="Ilikchyan I.N."/>
            <person name="Tripp H.J."/>
            <person name="Zehr J.P."/>
        </authorList>
    </citation>
    <scope>NUCLEOTIDE SEQUENCE [LARGE SCALE GENOMIC DNA]</scope>
    <source>
        <strain evidence="3 4">WH 0003</strain>
    </source>
</reference>
<gene>
    <name evidence="3" type="ORF">CWATWH0003_5392</name>
</gene>
<dbReference type="AlphaFoldDB" id="G5JD95"/>
<dbReference type="InterPro" id="IPR013424">
    <property type="entry name" value="Ice-binding_C"/>
</dbReference>
<keyword evidence="1" id="KW-0732">Signal</keyword>
<dbReference type="RefSeq" id="WP_007313148.1">
    <property type="nucleotide sequence ID" value="NZ_AESD01000834.1"/>
</dbReference>
<accession>G5JD95</accession>
<feature type="domain" description="Ice-binding protein C-terminal" evidence="2">
    <location>
        <begin position="177"/>
        <end position="200"/>
    </location>
</feature>
<dbReference type="GeneID" id="88768711"/>